<comment type="caution">
    <text evidence="1">The sequence shown here is derived from an EMBL/GenBank/DDBJ whole genome shotgun (WGS) entry which is preliminary data.</text>
</comment>
<reference evidence="1" key="1">
    <citation type="submission" date="2023-07" db="EMBL/GenBank/DDBJ databases">
        <authorList>
            <consortium name="CYATHOMIX"/>
        </authorList>
    </citation>
    <scope>NUCLEOTIDE SEQUENCE</scope>
    <source>
        <strain evidence="1">N/A</strain>
    </source>
</reference>
<protein>
    <submittedName>
        <fullName evidence="1">Uncharacterized protein</fullName>
    </submittedName>
</protein>
<accession>A0AA36M3E4</accession>
<dbReference type="EMBL" id="CATQJL010000223">
    <property type="protein sequence ID" value="CAJ0597244.1"/>
    <property type="molecule type" value="Genomic_DNA"/>
</dbReference>
<proteinExistence type="predicted"/>
<evidence type="ECO:0000313" key="1">
    <source>
        <dbReference type="EMBL" id="CAJ0597244.1"/>
    </source>
</evidence>
<name>A0AA36M3E4_CYLNA</name>
<dbReference type="AlphaFoldDB" id="A0AA36M3E4"/>
<keyword evidence="2" id="KW-1185">Reference proteome</keyword>
<dbReference type="Proteomes" id="UP001176961">
    <property type="component" value="Unassembled WGS sequence"/>
</dbReference>
<organism evidence="1 2">
    <name type="scientific">Cylicocyclus nassatus</name>
    <name type="common">Nematode worm</name>
    <dbReference type="NCBI Taxonomy" id="53992"/>
    <lineage>
        <taxon>Eukaryota</taxon>
        <taxon>Metazoa</taxon>
        <taxon>Ecdysozoa</taxon>
        <taxon>Nematoda</taxon>
        <taxon>Chromadorea</taxon>
        <taxon>Rhabditida</taxon>
        <taxon>Rhabditina</taxon>
        <taxon>Rhabditomorpha</taxon>
        <taxon>Strongyloidea</taxon>
        <taxon>Strongylidae</taxon>
        <taxon>Cylicocyclus</taxon>
    </lineage>
</organism>
<sequence>MTCFDIACVQFLNRVLPTVRSTPDPIRDIVPLRGLLDGARSRQGEITFTDTVSCKLHTIKCFNTRRNLRLFEFGSGATMVTSNEAVFILESKSMAVDFEYELHLDKRICVYPQRKFLICERGIIGEGSFTRPLPSNLEPTLLEKLMEDFEFIPRDLAVQIRNEIHDREEDPYSTHLDIVD</sequence>
<gene>
    <name evidence="1" type="ORF">CYNAS_LOCUS9227</name>
</gene>
<evidence type="ECO:0000313" key="2">
    <source>
        <dbReference type="Proteomes" id="UP001176961"/>
    </source>
</evidence>